<dbReference type="EMBL" id="JAFKCZ010000004">
    <property type="protein sequence ID" value="MBN7796210.1"/>
    <property type="molecule type" value="Genomic_DNA"/>
</dbReference>
<accession>A0A939DDP8</accession>
<dbReference type="Proteomes" id="UP000664303">
    <property type="component" value="Unassembled WGS sequence"/>
</dbReference>
<comment type="caution">
    <text evidence="2">The sequence shown here is derived from an EMBL/GenBank/DDBJ whole genome shotgun (WGS) entry which is preliminary data.</text>
</comment>
<dbReference type="RefSeq" id="WP_206559653.1">
    <property type="nucleotide sequence ID" value="NZ_JAFKCZ010000004.1"/>
</dbReference>
<proteinExistence type="predicted"/>
<keyword evidence="3" id="KW-1185">Reference proteome</keyword>
<name>A0A939DDP8_9GAMM</name>
<dbReference type="AlphaFoldDB" id="A0A939DDP8"/>
<organism evidence="2 3">
    <name type="scientific">Parahaliea mediterranea</name>
    <dbReference type="NCBI Taxonomy" id="651086"/>
    <lineage>
        <taxon>Bacteria</taxon>
        <taxon>Pseudomonadati</taxon>
        <taxon>Pseudomonadota</taxon>
        <taxon>Gammaproteobacteria</taxon>
        <taxon>Cellvibrionales</taxon>
        <taxon>Halieaceae</taxon>
        <taxon>Parahaliea</taxon>
    </lineage>
</organism>
<dbReference type="Pfam" id="PF12697">
    <property type="entry name" value="Abhydrolase_6"/>
    <property type="match status" value="1"/>
</dbReference>
<evidence type="ECO:0000313" key="3">
    <source>
        <dbReference type="Proteomes" id="UP000664303"/>
    </source>
</evidence>
<gene>
    <name evidence="2" type="ORF">JYP50_06400</name>
</gene>
<dbReference type="Gene3D" id="3.40.50.1820">
    <property type="entry name" value="alpha/beta hydrolase"/>
    <property type="match status" value="1"/>
</dbReference>
<dbReference type="InterPro" id="IPR029058">
    <property type="entry name" value="AB_hydrolase_fold"/>
</dbReference>
<evidence type="ECO:0000313" key="2">
    <source>
        <dbReference type="EMBL" id="MBN7796210.1"/>
    </source>
</evidence>
<protein>
    <submittedName>
        <fullName evidence="2">Alpha/beta fold hydrolase</fullName>
    </submittedName>
</protein>
<dbReference type="SUPFAM" id="SSF53474">
    <property type="entry name" value="alpha/beta-Hydrolases"/>
    <property type="match status" value="1"/>
</dbReference>
<dbReference type="GO" id="GO:0016787">
    <property type="term" value="F:hydrolase activity"/>
    <property type="evidence" value="ECO:0007669"/>
    <property type="project" value="UniProtKB-KW"/>
</dbReference>
<sequence length="384" mass="43599">MYRQIVGYRDFHADVSFNFQLNRWLPYLPETELRQAAAEIGDFGDWKRVMWRCAERAEQDSRWAEAGFYYRAAEFFLLNSDPDKMRAYEKFRENHARVSWDVDYERVEVPYPGGFLPALVIEPEGALLDTLVVHGGFDSFAEELIHQFAPIAKCGFRVIFFEGPGQGYPLKVLGMHMTPDWEKPVGAVLDHFELQECSLMGISLGGCLATRAAAKEPRVKRVIADDVLEDFFGCLASRLGKRQARVLQTLLDLGANALVNRAMGKGAAKDPVVGWAVDHGLHVSGTASPFEYMQWGRRMNTRGISHELRQDYLLLGARDDHLVPLEQFYSQARTLVNVRSFSSRLFTASDHAGSHCHIGNQELVNRVITEWLLLMLDGDRKELN</sequence>
<evidence type="ECO:0000259" key="1">
    <source>
        <dbReference type="Pfam" id="PF12697"/>
    </source>
</evidence>
<reference evidence="2" key="1">
    <citation type="submission" date="2021-02" db="EMBL/GenBank/DDBJ databases">
        <title>PHA producing bacteria isolated from coastal sediment in Guangdong, Shenzhen.</title>
        <authorList>
            <person name="Zheng W."/>
            <person name="Yu S."/>
            <person name="Huang Y."/>
        </authorList>
    </citation>
    <scope>NUCLEOTIDE SEQUENCE</scope>
    <source>
        <strain evidence="2">TN14-10</strain>
    </source>
</reference>
<keyword evidence="2" id="KW-0378">Hydrolase</keyword>
<dbReference type="InterPro" id="IPR000073">
    <property type="entry name" value="AB_hydrolase_1"/>
</dbReference>
<feature type="domain" description="AB hydrolase-1" evidence="1">
    <location>
        <begin position="131"/>
        <end position="335"/>
    </location>
</feature>